<dbReference type="Proteomes" id="UP000239772">
    <property type="component" value="Unassembled WGS sequence"/>
</dbReference>
<dbReference type="AlphaFoldDB" id="A0A2T1HM93"/>
<feature type="domain" description="Aldehyde oxidase/xanthine dehydrogenase a/b hammerhead" evidence="3">
    <location>
        <begin position="221"/>
        <end position="301"/>
    </location>
</feature>
<dbReference type="InterPro" id="IPR000674">
    <property type="entry name" value="Ald_Oxase/Xan_DH_a/b"/>
</dbReference>
<evidence type="ECO:0000313" key="5">
    <source>
        <dbReference type="Proteomes" id="UP000239772"/>
    </source>
</evidence>
<keyword evidence="2" id="KW-0732">Signal</keyword>
<dbReference type="EMBL" id="PVZS01000039">
    <property type="protein sequence ID" value="PSC02756.1"/>
    <property type="molecule type" value="Genomic_DNA"/>
</dbReference>
<dbReference type="InterPro" id="IPR008274">
    <property type="entry name" value="AldOxase/xan_DH_MoCoBD1"/>
</dbReference>
<dbReference type="Gene3D" id="3.30.365.10">
    <property type="entry name" value="Aldehyde oxidase/xanthine dehydrogenase, molybdopterin binding domain"/>
    <property type="match status" value="4"/>
</dbReference>
<name>A0A2T1HM93_9HYPH</name>
<dbReference type="PROSITE" id="PS51318">
    <property type="entry name" value="TAT"/>
    <property type="match status" value="1"/>
</dbReference>
<dbReference type="InterPro" id="IPR012368">
    <property type="entry name" value="OxRdtase_Mopterin-bd_su_IorB"/>
</dbReference>
<dbReference type="SUPFAM" id="SSF56003">
    <property type="entry name" value="Molybdenum cofactor-binding domain"/>
    <property type="match status" value="2"/>
</dbReference>
<evidence type="ECO:0000259" key="3">
    <source>
        <dbReference type="SMART" id="SM01008"/>
    </source>
</evidence>
<dbReference type="InterPro" id="IPR052516">
    <property type="entry name" value="N-heterocyclic_Hydroxylase"/>
</dbReference>
<accession>A0A2T1HM93</accession>
<dbReference type="Gene3D" id="3.90.1170.50">
    <property type="entry name" value="Aldehyde oxidase/xanthine dehydrogenase, a/b hammerhead"/>
    <property type="match status" value="1"/>
</dbReference>
<dbReference type="Pfam" id="PF02738">
    <property type="entry name" value="MoCoBD_1"/>
    <property type="match status" value="1"/>
</dbReference>
<dbReference type="PIRSF" id="PIRSF036389">
    <property type="entry name" value="IOR_B"/>
    <property type="match status" value="1"/>
</dbReference>
<reference evidence="5" key="1">
    <citation type="submission" date="2018-03" db="EMBL/GenBank/DDBJ databases">
        <authorList>
            <person name="Sun L."/>
            <person name="Liu H."/>
            <person name="Chen W."/>
            <person name="Huang K."/>
            <person name="Liu W."/>
            <person name="Gao X."/>
        </authorList>
    </citation>
    <scope>NUCLEOTIDE SEQUENCE [LARGE SCALE GENOMIC DNA]</scope>
    <source>
        <strain evidence="5">SH9</strain>
    </source>
</reference>
<dbReference type="InterPro" id="IPR037165">
    <property type="entry name" value="AldOxase/xan_DH_Mopterin-bd_sf"/>
</dbReference>
<dbReference type="GO" id="GO:0016491">
    <property type="term" value="F:oxidoreductase activity"/>
    <property type="evidence" value="ECO:0007669"/>
    <property type="project" value="InterPro"/>
</dbReference>
<protein>
    <submittedName>
        <fullName evidence="4">Aldehyde dehydrogenase</fullName>
    </submittedName>
</protein>
<feature type="chain" id="PRO_5015629657" evidence="2">
    <location>
        <begin position="34"/>
        <end position="753"/>
    </location>
</feature>
<feature type="region of interest" description="Disordered" evidence="1">
    <location>
        <begin position="36"/>
        <end position="56"/>
    </location>
</feature>
<sequence>MTLPDCPALTRRAALAGAGALVVSFSLARSAFAQDQVQPPQNIGREPKSPAPLPGSLKVDPNLDAWIRIGSDDSITLFTGKAELGQGIKTALLQIAAEQLDVDMGRITLVTADTARTVNEGFTAGSHSMQDSGTAILHASAQVREMLLQLASARFAVAAQDLKAQDGKVVAPDGQSVRYGELVVGSELHIPATPNSRLKPLDQRRIMGKPVRRVDIPNKVAGGPAYVQDLRLPGMVHGRVVRPPSPGAKLEAVDAGAVERMPGVLKVARDGDWLAVIAEKEWQAVTAMRALAAATRWSQPTALPEKTRIFETLAGLKADTTTINQKQAPPAAAVHTIEAEYRRNYQLHGSIGPSCAVAQMQDGALTLWTHAQGMFPLRKAVAEMLSLPEDKVRCIHVEGSGCYGHNGADDAAADAALLARAMPGRPVRIQYMREDEHRFEPYGPVMTSRGAVALDGSGRIVDWRYEVRSNTHSTRPPGAGQLLSAQMLEKAFQPGPPQPLPQPEGGGDRNAIPLYDFPSQSIVHHFVPEMPLRVSAMRGLGAYHNVFAIESLMDEAAAAAREDPVAFRLKHLKDARGRDVVQKAAEAFGWSANATRESGRGRGFAFARYKNLGAYAAVAMEVSVDRETGGVRLLRAVAAVDSGEAVNPDGIRNQIEGGIIQSASWSLYEEVQYEPRRILSRDWSTYPILRFPALPRRVEVHIIDRPGQPFLGTGEATQGPAAAAIGNAIADAVGVRCRELPMTAARIKGLIGG</sequence>
<dbReference type="SMART" id="SM01008">
    <property type="entry name" value="Ald_Xan_dh_C"/>
    <property type="match status" value="1"/>
</dbReference>
<feature type="signal peptide" evidence="2">
    <location>
        <begin position="1"/>
        <end position="33"/>
    </location>
</feature>
<proteinExistence type="predicted"/>
<comment type="caution">
    <text evidence="4">The sequence shown here is derived from an EMBL/GenBank/DDBJ whole genome shotgun (WGS) entry which is preliminary data.</text>
</comment>
<dbReference type="InterPro" id="IPR046867">
    <property type="entry name" value="AldOxase/xan_DH_MoCoBD2"/>
</dbReference>
<dbReference type="InterPro" id="IPR006311">
    <property type="entry name" value="TAT_signal"/>
</dbReference>
<evidence type="ECO:0000313" key="4">
    <source>
        <dbReference type="EMBL" id="PSC02756.1"/>
    </source>
</evidence>
<evidence type="ECO:0000256" key="1">
    <source>
        <dbReference type="SAM" id="MobiDB-lite"/>
    </source>
</evidence>
<organism evidence="4 5">
    <name type="scientific">Alsobacter soli</name>
    <dbReference type="NCBI Taxonomy" id="2109933"/>
    <lineage>
        <taxon>Bacteria</taxon>
        <taxon>Pseudomonadati</taxon>
        <taxon>Pseudomonadota</taxon>
        <taxon>Alphaproteobacteria</taxon>
        <taxon>Hyphomicrobiales</taxon>
        <taxon>Alsobacteraceae</taxon>
        <taxon>Alsobacter</taxon>
    </lineage>
</organism>
<keyword evidence="5" id="KW-1185">Reference proteome</keyword>
<dbReference type="PANTHER" id="PTHR47495">
    <property type="entry name" value="ALDEHYDE DEHYDROGENASE"/>
    <property type="match status" value="1"/>
</dbReference>
<dbReference type="PANTHER" id="PTHR47495:SF1">
    <property type="entry name" value="BLL3820 PROTEIN"/>
    <property type="match status" value="1"/>
</dbReference>
<gene>
    <name evidence="4" type="ORF">SLNSH_22515</name>
</gene>
<dbReference type="Pfam" id="PF20256">
    <property type="entry name" value="MoCoBD_2"/>
    <property type="match status" value="2"/>
</dbReference>
<dbReference type="OrthoDB" id="9767994at2"/>
<evidence type="ECO:0000256" key="2">
    <source>
        <dbReference type="SAM" id="SignalP"/>
    </source>
</evidence>
<dbReference type="RefSeq" id="WP_106340220.1">
    <property type="nucleotide sequence ID" value="NZ_PVZS01000039.1"/>
</dbReference>